<organism evidence="1 2">
    <name type="scientific">Mycena alexandri</name>
    <dbReference type="NCBI Taxonomy" id="1745969"/>
    <lineage>
        <taxon>Eukaryota</taxon>
        <taxon>Fungi</taxon>
        <taxon>Dikarya</taxon>
        <taxon>Basidiomycota</taxon>
        <taxon>Agaricomycotina</taxon>
        <taxon>Agaricomycetes</taxon>
        <taxon>Agaricomycetidae</taxon>
        <taxon>Agaricales</taxon>
        <taxon>Marasmiineae</taxon>
        <taxon>Mycenaceae</taxon>
        <taxon>Mycena</taxon>
    </lineage>
</organism>
<keyword evidence="2" id="KW-1185">Reference proteome</keyword>
<evidence type="ECO:0000313" key="1">
    <source>
        <dbReference type="EMBL" id="KAJ7038993.1"/>
    </source>
</evidence>
<comment type="caution">
    <text evidence="1">The sequence shown here is derived from an EMBL/GenBank/DDBJ whole genome shotgun (WGS) entry which is preliminary data.</text>
</comment>
<gene>
    <name evidence="1" type="ORF">C8F04DRAFT_1088166</name>
</gene>
<dbReference type="AlphaFoldDB" id="A0AAD6X4R7"/>
<evidence type="ECO:0008006" key="3">
    <source>
        <dbReference type="Google" id="ProtNLM"/>
    </source>
</evidence>
<dbReference type="EMBL" id="JARJCM010000029">
    <property type="protein sequence ID" value="KAJ7038993.1"/>
    <property type="molecule type" value="Genomic_DNA"/>
</dbReference>
<dbReference type="Proteomes" id="UP001218188">
    <property type="component" value="Unassembled WGS sequence"/>
</dbReference>
<accession>A0AAD6X4R7</accession>
<evidence type="ECO:0000313" key="2">
    <source>
        <dbReference type="Proteomes" id="UP001218188"/>
    </source>
</evidence>
<name>A0AAD6X4R7_9AGAR</name>
<sequence length="376" mass="42498">MSTLPGELVDAIIDWTNLESPPSLAAYALVSKQWLPRSRYHYFASINLTRDRSTDTVKTFLYLIASPLVTFISSVREVQLHHRSSYAIPVFSAGDLIALLSSSGIYPTRLTLDCHFTQFGIQNERNSFTSITQLQLSFYGEVSLEKLFIHLSIFPFLESLSLAVHNAGSELGWISLQPHKKQIELPPNLHELSVHQPSILRCLTSIEFPLARFTALILQSIHLFPEVNRYLTNDVISCSLVSLTLDNCITDEVPDFDLSHLDVLQHLHIQQHYMWTAIAVLETLASISRSPSPRALQTIALLIYGIDSIDCEDMAPWRELDAILASSDSHIKWPQLHRLSVRGHNWRLPVDVPHVFSRAVRENMPSSVERGMLVIS</sequence>
<reference evidence="1" key="1">
    <citation type="submission" date="2023-03" db="EMBL/GenBank/DDBJ databases">
        <title>Massive genome expansion in bonnet fungi (Mycena s.s.) driven by repeated elements and novel gene families across ecological guilds.</title>
        <authorList>
            <consortium name="Lawrence Berkeley National Laboratory"/>
            <person name="Harder C.B."/>
            <person name="Miyauchi S."/>
            <person name="Viragh M."/>
            <person name="Kuo A."/>
            <person name="Thoen E."/>
            <person name="Andreopoulos B."/>
            <person name="Lu D."/>
            <person name="Skrede I."/>
            <person name="Drula E."/>
            <person name="Henrissat B."/>
            <person name="Morin E."/>
            <person name="Kohler A."/>
            <person name="Barry K."/>
            <person name="LaButti K."/>
            <person name="Morin E."/>
            <person name="Salamov A."/>
            <person name="Lipzen A."/>
            <person name="Mereny Z."/>
            <person name="Hegedus B."/>
            <person name="Baldrian P."/>
            <person name="Stursova M."/>
            <person name="Weitz H."/>
            <person name="Taylor A."/>
            <person name="Grigoriev I.V."/>
            <person name="Nagy L.G."/>
            <person name="Martin F."/>
            <person name="Kauserud H."/>
        </authorList>
    </citation>
    <scope>NUCLEOTIDE SEQUENCE</scope>
    <source>
        <strain evidence="1">CBHHK200</strain>
    </source>
</reference>
<protein>
    <recommendedName>
        <fullName evidence="3">F-box domain-containing protein</fullName>
    </recommendedName>
</protein>
<proteinExistence type="predicted"/>